<evidence type="ECO:0000256" key="1">
    <source>
        <dbReference type="SAM" id="MobiDB-lite"/>
    </source>
</evidence>
<dbReference type="Proteomes" id="UP000694402">
    <property type="component" value="Unassembled WGS sequence"/>
</dbReference>
<sequence>MVRVGRNWVGPIQIALTLRISILPLHFRNQVWNHSELVKASVPVPVVSVLPPSVFTMPSSAPHSKARCPKYPGSETQQFPVPDDKVDWKTDWPQYSPVSYTAMSVLIKPVWADQDIGRGPNHAADPIATRWKRDSAGQQVSRPVSKLPVLQFVSIIRRDCGEWAIPGGMVDPGELVSLTLQCEFSEEALNFLAASSQDRDQIHERITQMFNSLGLEVYNGYVDNPRNNDNSWMEMVAVNFHDDTGNSVSELPMQVGDDAGQVHWIDLDSVLSLYERHAHW</sequence>
<gene>
    <name evidence="3" type="primary">NUDT9</name>
</gene>
<dbReference type="PANTHER" id="PTHR13030:SF8">
    <property type="entry name" value="ADP-RIBOSE PYROPHOSPHATASE, MITOCHONDRIAL"/>
    <property type="match status" value="1"/>
</dbReference>
<dbReference type="AlphaFoldDB" id="A0A8C8CP51"/>
<feature type="domain" description="Nudix hydrolase" evidence="2">
    <location>
        <begin position="131"/>
        <end position="280"/>
    </location>
</feature>
<accession>A0A8C8CP51</accession>
<dbReference type="InterPro" id="IPR039989">
    <property type="entry name" value="NUDT9"/>
</dbReference>
<dbReference type="GO" id="GO:0047631">
    <property type="term" value="F:ADP-ribose diphosphatase activity"/>
    <property type="evidence" value="ECO:0007669"/>
    <property type="project" value="InterPro"/>
</dbReference>
<name>A0A8C8CP51_ONCTS</name>
<dbReference type="PANTHER" id="PTHR13030">
    <property type="entry name" value="NUDIX HYDROLASE"/>
    <property type="match status" value="1"/>
</dbReference>
<dbReference type="Ensembl" id="ENSOTST00005013006.2">
    <property type="protein sequence ID" value="ENSOTSP00005011843.1"/>
    <property type="gene ID" value="ENSOTSG00005006165.2"/>
</dbReference>
<dbReference type="PROSITE" id="PS51462">
    <property type="entry name" value="NUDIX"/>
    <property type="match status" value="1"/>
</dbReference>
<dbReference type="CDD" id="cd03670">
    <property type="entry name" value="NUDIX_ADPRase_Nudt9"/>
    <property type="match status" value="1"/>
</dbReference>
<dbReference type="InterPro" id="IPR000086">
    <property type="entry name" value="NUDIX_hydrolase_dom"/>
</dbReference>
<dbReference type="SUPFAM" id="SSF55811">
    <property type="entry name" value="Nudix"/>
    <property type="match status" value="1"/>
</dbReference>
<dbReference type="Gene3D" id="3.90.79.10">
    <property type="entry name" value="Nucleoside Triphosphate Pyrophosphohydrolase"/>
    <property type="match status" value="1"/>
</dbReference>
<feature type="region of interest" description="Disordered" evidence="1">
    <location>
        <begin position="61"/>
        <end position="83"/>
    </location>
</feature>
<keyword evidence="4" id="KW-1185">Reference proteome</keyword>
<dbReference type="Pfam" id="PF25969">
    <property type="entry name" value="NUDT9_N"/>
    <property type="match status" value="1"/>
</dbReference>
<organism evidence="3 4">
    <name type="scientific">Oncorhynchus tshawytscha</name>
    <name type="common">Chinook salmon</name>
    <name type="synonym">Salmo tshawytscha</name>
    <dbReference type="NCBI Taxonomy" id="74940"/>
    <lineage>
        <taxon>Eukaryota</taxon>
        <taxon>Metazoa</taxon>
        <taxon>Chordata</taxon>
        <taxon>Craniata</taxon>
        <taxon>Vertebrata</taxon>
        <taxon>Euteleostomi</taxon>
        <taxon>Actinopterygii</taxon>
        <taxon>Neopterygii</taxon>
        <taxon>Teleostei</taxon>
        <taxon>Protacanthopterygii</taxon>
        <taxon>Salmoniformes</taxon>
        <taxon>Salmonidae</taxon>
        <taxon>Salmoninae</taxon>
        <taxon>Oncorhynchus</taxon>
    </lineage>
</organism>
<evidence type="ECO:0000313" key="3">
    <source>
        <dbReference type="Ensembl" id="ENSOTSP00005011843.1"/>
    </source>
</evidence>
<proteinExistence type="predicted"/>
<dbReference type="InterPro" id="IPR015797">
    <property type="entry name" value="NUDIX_hydrolase-like_dom_sf"/>
</dbReference>
<protein>
    <recommendedName>
        <fullName evidence="2">Nudix hydrolase domain-containing protein</fullName>
    </recommendedName>
</protein>
<reference evidence="3" key="1">
    <citation type="submission" date="2025-08" db="UniProtKB">
        <authorList>
            <consortium name="Ensembl"/>
        </authorList>
    </citation>
    <scope>IDENTIFICATION</scope>
</reference>
<evidence type="ECO:0000259" key="2">
    <source>
        <dbReference type="PROSITE" id="PS51462"/>
    </source>
</evidence>
<evidence type="ECO:0000313" key="4">
    <source>
        <dbReference type="Proteomes" id="UP000694402"/>
    </source>
</evidence>
<reference evidence="3" key="2">
    <citation type="submission" date="2025-09" db="UniProtKB">
        <authorList>
            <consortium name="Ensembl"/>
        </authorList>
    </citation>
    <scope>IDENTIFICATION</scope>
</reference>
<dbReference type="GeneTree" id="ENSGT00390000017405"/>